<dbReference type="RefSeq" id="WP_149600753.1">
    <property type="nucleotide sequence ID" value="NZ_VTUU01000006.1"/>
</dbReference>
<organism evidence="1 2">
    <name type="scientific">Marinobacter salinexigens</name>
    <dbReference type="NCBI Taxonomy" id="2919747"/>
    <lineage>
        <taxon>Bacteria</taxon>
        <taxon>Pseudomonadati</taxon>
        <taxon>Pseudomonadota</taxon>
        <taxon>Gammaproteobacteria</taxon>
        <taxon>Pseudomonadales</taxon>
        <taxon>Marinobacteraceae</taxon>
        <taxon>Marinobacter</taxon>
    </lineage>
</organism>
<accession>A0A5B0VF20</accession>
<dbReference type="EMBL" id="VTUU01000006">
    <property type="protein sequence ID" value="KAA1172793.1"/>
    <property type="molecule type" value="Genomic_DNA"/>
</dbReference>
<reference evidence="1 2" key="1">
    <citation type="submission" date="2019-08" db="EMBL/GenBank/DDBJ databases">
        <title>Marinobacter ZYF650 sp. nov., a marine bacterium isolated from seawater of the Mariana trench.</title>
        <authorList>
            <person name="Ahmad W."/>
        </authorList>
    </citation>
    <scope>NUCLEOTIDE SEQUENCE [LARGE SCALE GENOMIC DNA]</scope>
    <source>
        <strain evidence="1 2">ZYF650</strain>
    </source>
</reference>
<gene>
    <name evidence="1" type="ORF">FWJ25_13340</name>
</gene>
<comment type="caution">
    <text evidence="1">The sequence shown here is derived from an EMBL/GenBank/DDBJ whole genome shotgun (WGS) entry which is preliminary data.</text>
</comment>
<dbReference type="AlphaFoldDB" id="A0A5B0VF20"/>
<proteinExistence type="predicted"/>
<keyword evidence="2" id="KW-1185">Reference proteome</keyword>
<sequence>MNANNLEDLASFATNFIQSEVKDLLNVVLGDDRSRLALDLIDVESMDFDGCVRTQFELEKLLERCHDFAFNAIQGSDDKADQEALEAFYHINLRDVAVTPSNTDSMAIIGTLLEAHHARMTLEFPISEDDQLTREQISLLSGLAVETIRLAGFAEGDDYLPQQRPGIAKTADVKRWLKHKGRYQGFKRVPPQILKPTEPAQDERELAGEIRRQTYRHLVKTAEVFDLLPSASDRGDFEAFFKNKQFDPERLDWVTTTNATLLGKHLMIDAKWLFENLHRLASQACRERLLAEMENSQSDDPLHKAPNETVVTPDLIRRVLRSHDEIQRHPTQKKPNVKLDGYMVSGGQAFAHEHNGKSQFFWVPESLPVSEDAVRKHYPAVGSSEPMARHSGLSKFPELARTKVKKVHVRTPEVLNEVVEALLKARTAQ</sequence>
<protein>
    <submittedName>
        <fullName evidence="1">Uncharacterized protein</fullName>
    </submittedName>
</protein>
<dbReference type="Proteomes" id="UP000323161">
    <property type="component" value="Unassembled WGS sequence"/>
</dbReference>
<name>A0A5B0VF20_9GAMM</name>
<evidence type="ECO:0000313" key="2">
    <source>
        <dbReference type="Proteomes" id="UP000323161"/>
    </source>
</evidence>
<evidence type="ECO:0000313" key="1">
    <source>
        <dbReference type="EMBL" id="KAA1172793.1"/>
    </source>
</evidence>